<dbReference type="GO" id="GO:0016757">
    <property type="term" value="F:glycosyltransferase activity"/>
    <property type="evidence" value="ECO:0007669"/>
    <property type="project" value="UniProtKB-KW"/>
</dbReference>
<accession>A0ABW2RLI6</accession>
<evidence type="ECO:0000259" key="1">
    <source>
        <dbReference type="Pfam" id="PF00534"/>
    </source>
</evidence>
<organism evidence="3 4">
    <name type="scientific">Laceyella putida</name>
    <dbReference type="NCBI Taxonomy" id="110101"/>
    <lineage>
        <taxon>Bacteria</taxon>
        <taxon>Bacillati</taxon>
        <taxon>Bacillota</taxon>
        <taxon>Bacilli</taxon>
        <taxon>Bacillales</taxon>
        <taxon>Thermoactinomycetaceae</taxon>
        <taxon>Laceyella</taxon>
    </lineage>
</organism>
<protein>
    <submittedName>
        <fullName evidence="3">Glycosyltransferase family 4 protein</fullName>
        <ecNumber evidence="3">2.4.-.-</ecNumber>
    </submittedName>
</protein>
<dbReference type="Proteomes" id="UP001596500">
    <property type="component" value="Unassembled WGS sequence"/>
</dbReference>
<dbReference type="InterPro" id="IPR050194">
    <property type="entry name" value="Glycosyltransferase_grp1"/>
</dbReference>
<dbReference type="PANTHER" id="PTHR45947:SF3">
    <property type="entry name" value="SULFOQUINOVOSYL TRANSFERASE SQD2"/>
    <property type="match status" value="1"/>
</dbReference>
<reference evidence="4" key="1">
    <citation type="journal article" date="2019" name="Int. J. Syst. Evol. Microbiol.">
        <title>The Global Catalogue of Microorganisms (GCM) 10K type strain sequencing project: providing services to taxonomists for standard genome sequencing and annotation.</title>
        <authorList>
            <consortium name="The Broad Institute Genomics Platform"/>
            <consortium name="The Broad Institute Genome Sequencing Center for Infectious Disease"/>
            <person name="Wu L."/>
            <person name="Ma J."/>
        </authorList>
    </citation>
    <scope>NUCLEOTIDE SEQUENCE [LARGE SCALE GENOMIC DNA]</scope>
    <source>
        <strain evidence="4">CGMCC 1.12942</strain>
    </source>
</reference>
<dbReference type="EMBL" id="JBHTBW010000040">
    <property type="protein sequence ID" value="MFC7441871.1"/>
    <property type="molecule type" value="Genomic_DNA"/>
</dbReference>
<dbReference type="Pfam" id="PF13439">
    <property type="entry name" value="Glyco_transf_4"/>
    <property type="match status" value="1"/>
</dbReference>
<sequence length="381" mass="43919">MKIALFTDTYFPQINGVSLTLHRLVQYLSTQGIAIQVFAPDASDEDFFAEHLHSFVSFPFFLYPECRIAIPNPFSIREIIETNKPDLIHVATPFNMGLTGRYVSKKYNIPLVATHHTHFDRYLKYYHLDFVSPWIWRYLEWFHQPCSTVLVPSHETKRELMNHGFKSVDVWPRGVDTFLFTPEKKSEHIREKYQIKERYICLYVGRIAPEKDLDILIEVITRLPDGVREHIHWLIVGDGPMAAQMQERGLPHTTLTGYKQGEELTRMYASADLFVFPSTTETFGNVVLEALASGTPAIGTRSGGVQEIIQHGRTGWLCPPRSADDMIKAISSFLDQPHRIEEMGKHARAYALTQSWDAILQQMVDTYQWSLRRTTEHPHSA</sequence>
<feature type="domain" description="Glycosyltransferase subfamily 4-like N-terminal" evidence="2">
    <location>
        <begin position="14"/>
        <end position="177"/>
    </location>
</feature>
<name>A0ABW2RLI6_9BACL</name>
<keyword evidence="3" id="KW-0328">Glycosyltransferase</keyword>
<dbReference type="EC" id="2.4.-.-" evidence="3"/>
<dbReference type="SUPFAM" id="SSF53756">
    <property type="entry name" value="UDP-Glycosyltransferase/glycogen phosphorylase"/>
    <property type="match status" value="1"/>
</dbReference>
<evidence type="ECO:0000259" key="2">
    <source>
        <dbReference type="Pfam" id="PF13439"/>
    </source>
</evidence>
<dbReference type="InterPro" id="IPR001296">
    <property type="entry name" value="Glyco_trans_1"/>
</dbReference>
<comment type="caution">
    <text evidence="3">The sequence shown here is derived from an EMBL/GenBank/DDBJ whole genome shotgun (WGS) entry which is preliminary data.</text>
</comment>
<dbReference type="InterPro" id="IPR028098">
    <property type="entry name" value="Glyco_trans_4-like_N"/>
</dbReference>
<dbReference type="CDD" id="cd03814">
    <property type="entry name" value="GT4-like"/>
    <property type="match status" value="1"/>
</dbReference>
<gene>
    <name evidence="3" type="ORF">ACFQNG_12290</name>
</gene>
<dbReference type="Gene3D" id="3.40.50.2000">
    <property type="entry name" value="Glycogen Phosphorylase B"/>
    <property type="match status" value="2"/>
</dbReference>
<feature type="domain" description="Glycosyl transferase family 1" evidence="1">
    <location>
        <begin position="187"/>
        <end position="348"/>
    </location>
</feature>
<evidence type="ECO:0000313" key="3">
    <source>
        <dbReference type="EMBL" id="MFC7441871.1"/>
    </source>
</evidence>
<keyword evidence="4" id="KW-1185">Reference proteome</keyword>
<evidence type="ECO:0000313" key="4">
    <source>
        <dbReference type="Proteomes" id="UP001596500"/>
    </source>
</evidence>
<proteinExistence type="predicted"/>
<dbReference type="Pfam" id="PF00534">
    <property type="entry name" value="Glycos_transf_1"/>
    <property type="match status" value="1"/>
</dbReference>
<dbReference type="RefSeq" id="WP_379865370.1">
    <property type="nucleotide sequence ID" value="NZ_JBHTBW010000040.1"/>
</dbReference>
<keyword evidence="3" id="KW-0808">Transferase</keyword>
<dbReference type="PANTHER" id="PTHR45947">
    <property type="entry name" value="SULFOQUINOVOSYL TRANSFERASE SQD2"/>
    <property type="match status" value="1"/>
</dbReference>